<comment type="caution">
    <text evidence="2">The sequence shown here is derived from an EMBL/GenBank/DDBJ whole genome shotgun (WGS) entry which is preliminary data.</text>
</comment>
<keyword evidence="1" id="KW-0472">Membrane</keyword>
<dbReference type="InterPro" id="IPR027560">
    <property type="entry name" value="PEFG-CTERM"/>
</dbReference>
<evidence type="ECO:0000313" key="2">
    <source>
        <dbReference type="EMBL" id="KFM21358.1"/>
    </source>
</evidence>
<name>A0A087S6K4_9ARCH</name>
<dbReference type="Proteomes" id="UP000029384">
    <property type="component" value="Unassembled WGS sequence"/>
</dbReference>
<evidence type="ECO:0008006" key="4">
    <source>
        <dbReference type="Google" id="ProtNLM"/>
    </source>
</evidence>
<evidence type="ECO:0000256" key="1">
    <source>
        <dbReference type="SAM" id="Phobius"/>
    </source>
</evidence>
<sequence>MLNTYDKSVLFGMITLVLVASVPLAFSSTLGEDWKSVKSSLSDAEKSNTVTESLSKVDNAHLTYINSFKNAALEVDSQSDTLIENAIDNIVTNHNNGDTEMASLNRQIIDKTIYKIAFMKMESSIKQNDSAEFLNWYDVMEKKFKISEKEYETNSLISELQSDASLLTTNGPAINEELLGIFKLKTIEELEEAIAALDEGNIKNAKKFTYEGLYYYRTLHPAVEERLGTETANELLHEMQESVEVTMSDKSASEMKEEIEHISSEVELIIRDYEGGDVSEVGLALSGIKDRLNLVEAEYFDAVKDSKIIDQEEYDETIVFLTKAREIFNENEQSLMALSNSDASSLEKNFDELNQIVTAKENPNQVSILVGKSLNAISSLEDLAGGSVQIDTIEYIVEIEHLLNQAKTEYRLGNTQLAFDLVSEAYLDNYEFVEGPLGEVDHDLMEKIEVDMREELRFMIQSGASPDAVDVQIDMILVDLSQAKTVVPEFGSIALLVLFVAITSIVILSRKSSLLSLNRI</sequence>
<accession>A0A087S6K4</accession>
<keyword evidence="3" id="KW-1185">Reference proteome</keyword>
<proteinExistence type="predicted"/>
<dbReference type="EMBL" id="JOTA01000026">
    <property type="protein sequence ID" value="KFM21358.1"/>
    <property type="molecule type" value="Genomic_DNA"/>
</dbReference>
<gene>
    <name evidence="2" type="ORF">AAA799B03_01090</name>
</gene>
<organism evidence="2 3">
    <name type="scientific">Marine Group I thaumarchaeote SCGC AAA799-B03</name>
    <dbReference type="NCBI Taxonomy" id="1502289"/>
    <lineage>
        <taxon>Archaea</taxon>
        <taxon>Nitrososphaerota</taxon>
        <taxon>Marine Group I</taxon>
    </lineage>
</organism>
<dbReference type="PATRIC" id="fig|1502289.3.peg.1000"/>
<evidence type="ECO:0000313" key="3">
    <source>
        <dbReference type="Proteomes" id="UP000029384"/>
    </source>
</evidence>
<feature type="transmembrane region" description="Helical" evidence="1">
    <location>
        <begin position="490"/>
        <end position="509"/>
    </location>
</feature>
<protein>
    <recommendedName>
        <fullName evidence="4">PEFG-CTERM sorting domain-containing protein</fullName>
    </recommendedName>
</protein>
<dbReference type="NCBIfam" id="TIGR04296">
    <property type="entry name" value="PEFG-CTERM"/>
    <property type="match status" value="1"/>
</dbReference>
<dbReference type="AlphaFoldDB" id="A0A087S6K4"/>
<keyword evidence="1" id="KW-0812">Transmembrane</keyword>
<keyword evidence="1" id="KW-1133">Transmembrane helix</keyword>
<reference evidence="2 3" key="1">
    <citation type="submission" date="2014-06" db="EMBL/GenBank/DDBJ databases">
        <authorList>
            <person name="Ngugi D.K."/>
            <person name="Blom J."/>
            <person name="Alam I."/>
            <person name="Rashid M."/>
            <person name="Baalawi W."/>
            <person name="Zhang G."/>
            <person name="Hikmawan T."/>
            <person name="Guan Y."/>
            <person name="Antunes A."/>
            <person name="Siam R."/>
            <person name="El-Dorry H."/>
            <person name="Bajic V."/>
            <person name="Stingl U."/>
        </authorList>
    </citation>
    <scope>NUCLEOTIDE SEQUENCE [LARGE SCALE GENOMIC DNA]</scope>
    <source>
        <strain evidence="2">SCGC AAA799-B03</strain>
    </source>
</reference>